<dbReference type="EC" id="2.7.13.3" evidence="2"/>
<evidence type="ECO:0000259" key="8">
    <source>
        <dbReference type="PROSITE" id="PS50109"/>
    </source>
</evidence>
<dbReference type="SUPFAM" id="SSF55785">
    <property type="entry name" value="PYP-like sensor domain (PAS domain)"/>
    <property type="match status" value="1"/>
</dbReference>
<dbReference type="SMART" id="SM00388">
    <property type="entry name" value="HisKA"/>
    <property type="match status" value="1"/>
</dbReference>
<evidence type="ECO:0000256" key="6">
    <source>
        <dbReference type="ARBA" id="ARBA00023012"/>
    </source>
</evidence>
<evidence type="ECO:0000259" key="9">
    <source>
        <dbReference type="PROSITE" id="PS50924"/>
    </source>
</evidence>
<dbReference type="PANTHER" id="PTHR43047:SF72">
    <property type="entry name" value="OSMOSENSING HISTIDINE PROTEIN KINASE SLN1"/>
    <property type="match status" value="1"/>
</dbReference>
<dbReference type="InterPro" id="IPR003594">
    <property type="entry name" value="HATPase_dom"/>
</dbReference>
<feature type="domain" description="Histidine kinase" evidence="8">
    <location>
        <begin position="426"/>
        <end position="645"/>
    </location>
</feature>
<dbReference type="Gene3D" id="3.30.565.10">
    <property type="entry name" value="Histidine kinase-like ATPase, C-terminal domain"/>
    <property type="match status" value="1"/>
</dbReference>
<dbReference type="InterPro" id="IPR005330">
    <property type="entry name" value="MHYT_dom"/>
</dbReference>
<feature type="transmembrane region" description="Helical" evidence="7">
    <location>
        <begin position="20"/>
        <end position="43"/>
    </location>
</feature>
<dbReference type="Gene3D" id="3.30.450.20">
    <property type="entry name" value="PAS domain"/>
    <property type="match status" value="1"/>
</dbReference>
<reference evidence="11" key="1">
    <citation type="submission" date="2017-02" db="EMBL/GenBank/DDBJ databases">
        <authorList>
            <person name="Daims H."/>
        </authorList>
    </citation>
    <scope>NUCLEOTIDE SEQUENCE [LARGE SCALE GENOMIC DNA]</scope>
</reference>
<dbReference type="CDD" id="cd00082">
    <property type="entry name" value="HisKA"/>
    <property type="match status" value="1"/>
</dbReference>
<dbReference type="SMART" id="SM00387">
    <property type="entry name" value="HATPase_c"/>
    <property type="match status" value="1"/>
</dbReference>
<dbReference type="CDD" id="cd16922">
    <property type="entry name" value="HATPase_EvgS-ArcB-TorS-like"/>
    <property type="match status" value="1"/>
</dbReference>
<keyword evidence="7" id="KW-0812">Transmembrane</keyword>
<dbReference type="RefSeq" id="WP_087144770.1">
    <property type="nucleotide sequence ID" value="NZ_FUKI01000147.1"/>
</dbReference>
<dbReference type="InterPro" id="IPR036097">
    <property type="entry name" value="HisK_dim/P_sf"/>
</dbReference>
<keyword evidence="7" id="KW-0472">Membrane</keyword>
<dbReference type="InterPro" id="IPR003661">
    <property type="entry name" value="HisK_dim/P_dom"/>
</dbReference>
<feature type="transmembrane region" description="Helical" evidence="7">
    <location>
        <begin position="55"/>
        <end position="82"/>
    </location>
</feature>
<dbReference type="PRINTS" id="PR00344">
    <property type="entry name" value="BCTRLSENSOR"/>
</dbReference>
<dbReference type="Proteomes" id="UP000195667">
    <property type="component" value="Unassembled WGS sequence"/>
</dbReference>
<dbReference type="InterPro" id="IPR036890">
    <property type="entry name" value="HATPase_C_sf"/>
</dbReference>
<dbReference type="InterPro" id="IPR005467">
    <property type="entry name" value="His_kinase_dom"/>
</dbReference>
<dbReference type="GO" id="GO:0009927">
    <property type="term" value="F:histidine phosphotransfer kinase activity"/>
    <property type="evidence" value="ECO:0007669"/>
    <property type="project" value="TreeGrafter"/>
</dbReference>
<dbReference type="Pfam" id="PF03707">
    <property type="entry name" value="MHYT"/>
    <property type="match status" value="1"/>
</dbReference>
<feature type="transmembrane region" description="Helical" evidence="7">
    <location>
        <begin position="160"/>
        <end position="179"/>
    </location>
</feature>
<dbReference type="GO" id="GO:0000155">
    <property type="term" value="F:phosphorelay sensor kinase activity"/>
    <property type="evidence" value="ECO:0007669"/>
    <property type="project" value="InterPro"/>
</dbReference>
<sequence>MEHYFYDSSGLHPALTTHYHPGLVFLSLFVLVMSGFAVMSVIARIKASRAAGTKVWCLWLLGGSLAAGMIGWTMHFIGMLALEIPINIHYDITLTLFSIIPSALGCAVALFVLSCPHNSKQVLVIAGLLVGLSFGGMHFTGMAAIHGTDRQLSMLFEPRLFALAGFIATFLPVFCLFICNRFTRENTSIPTFRAKATYTLSFGFTIAAMHYVSVAATRFIPGDDIDGGTSHSLLASSGTLAFVVALVSIYTASLVIWMAIVDSRIQQAAAGAATSRLHMREAIESIADGFSLYDTQDRLIECNQRYRELMGNSQGILLGMTYENVIRNAAETNRITGMAGHMDEWLKERLSSHRTPRGDYIENFNDDRWIRVSERRIWDIGTVAIYSDITELKVTEIELFKAMDDAEKARQAAEATTLAKSVFLAHMSHELRTPLNAVIGYSELLMEETGDNAIVHDLQKILAAGQQLLALINEILDLSKVETGKMELSLEDITLPAVIQDIINTIKPMASKNANTLMVECPECLPLMRADLTKLRQGVLNLLSNACKFTRNGRIILSVATESFDGTEGIVFRVADNGIGMNEEQVNRVFDAFTQADSSTTRRYGGTGLGLTITKKFCEIMGGKMSVDSKTGIGSTFTIWLPLNAENSSKEAICG</sequence>
<evidence type="ECO:0000313" key="10">
    <source>
        <dbReference type="EMBL" id="SJM95385.1"/>
    </source>
</evidence>
<keyword evidence="7" id="KW-1133">Transmembrane helix</keyword>
<dbReference type="GO" id="GO:0005886">
    <property type="term" value="C:plasma membrane"/>
    <property type="evidence" value="ECO:0007669"/>
    <property type="project" value="TreeGrafter"/>
</dbReference>
<dbReference type="EMBL" id="FUKI01000147">
    <property type="protein sequence ID" value="SJM95385.1"/>
    <property type="molecule type" value="Genomic_DNA"/>
</dbReference>
<dbReference type="PROSITE" id="PS50924">
    <property type="entry name" value="MHYT"/>
    <property type="match status" value="1"/>
</dbReference>
<dbReference type="NCBIfam" id="TIGR00229">
    <property type="entry name" value="sensory_box"/>
    <property type="match status" value="1"/>
</dbReference>
<dbReference type="Gene3D" id="1.10.287.130">
    <property type="match status" value="1"/>
</dbReference>
<keyword evidence="6" id="KW-0902">Two-component regulatory system</keyword>
<dbReference type="FunFam" id="3.30.565.10:FF:000010">
    <property type="entry name" value="Sensor histidine kinase RcsC"/>
    <property type="match status" value="1"/>
</dbReference>
<dbReference type="OrthoDB" id="9770795at2"/>
<feature type="domain" description="MHYT" evidence="9">
    <location>
        <begin position="19"/>
        <end position="220"/>
    </location>
</feature>
<feature type="transmembrane region" description="Helical" evidence="7">
    <location>
        <begin position="240"/>
        <end position="260"/>
    </location>
</feature>
<dbReference type="Pfam" id="PF00512">
    <property type="entry name" value="HisKA"/>
    <property type="match status" value="1"/>
</dbReference>
<evidence type="ECO:0000256" key="4">
    <source>
        <dbReference type="ARBA" id="ARBA00022679"/>
    </source>
</evidence>
<dbReference type="InterPro" id="IPR035965">
    <property type="entry name" value="PAS-like_dom_sf"/>
</dbReference>
<evidence type="ECO:0000256" key="2">
    <source>
        <dbReference type="ARBA" id="ARBA00012438"/>
    </source>
</evidence>
<name>A0A1R4HGN7_9GAMM</name>
<proteinExistence type="predicted"/>
<evidence type="ECO:0000256" key="5">
    <source>
        <dbReference type="ARBA" id="ARBA00022777"/>
    </source>
</evidence>
<keyword evidence="4" id="KW-0808">Transferase</keyword>
<dbReference type="SUPFAM" id="SSF55874">
    <property type="entry name" value="ATPase domain of HSP90 chaperone/DNA topoisomerase II/histidine kinase"/>
    <property type="match status" value="1"/>
</dbReference>
<evidence type="ECO:0000256" key="3">
    <source>
        <dbReference type="ARBA" id="ARBA00022553"/>
    </source>
</evidence>
<organism evidence="10 11">
    <name type="scientific">Crenothrix polyspora</name>
    <dbReference type="NCBI Taxonomy" id="360316"/>
    <lineage>
        <taxon>Bacteria</taxon>
        <taxon>Pseudomonadati</taxon>
        <taxon>Pseudomonadota</taxon>
        <taxon>Gammaproteobacteria</taxon>
        <taxon>Methylococcales</taxon>
        <taxon>Crenotrichaceae</taxon>
        <taxon>Crenothrix</taxon>
    </lineage>
</organism>
<feature type="transmembrane region" description="Helical" evidence="7">
    <location>
        <begin position="122"/>
        <end position="140"/>
    </location>
</feature>
<dbReference type="Pfam" id="PF02518">
    <property type="entry name" value="HATPase_c"/>
    <property type="match status" value="1"/>
</dbReference>
<dbReference type="PROSITE" id="PS50109">
    <property type="entry name" value="HIS_KIN"/>
    <property type="match status" value="1"/>
</dbReference>
<keyword evidence="11" id="KW-1185">Reference proteome</keyword>
<dbReference type="InterPro" id="IPR000014">
    <property type="entry name" value="PAS"/>
</dbReference>
<dbReference type="AlphaFoldDB" id="A0A1R4HGN7"/>
<protein>
    <recommendedName>
        <fullName evidence="2">histidine kinase</fullName>
        <ecNumber evidence="2">2.7.13.3</ecNumber>
    </recommendedName>
</protein>
<evidence type="ECO:0000256" key="1">
    <source>
        <dbReference type="ARBA" id="ARBA00000085"/>
    </source>
</evidence>
<dbReference type="InterPro" id="IPR004358">
    <property type="entry name" value="Sig_transdc_His_kin-like_C"/>
</dbReference>
<dbReference type="SUPFAM" id="SSF47384">
    <property type="entry name" value="Homodimeric domain of signal transducing histidine kinase"/>
    <property type="match status" value="1"/>
</dbReference>
<keyword evidence="5 10" id="KW-0418">Kinase</keyword>
<gene>
    <name evidence="10" type="ORF">CRENPOLYSF1_690011</name>
</gene>
<keyword evidence="3" id="KW-0597">Phosphoprotein</keyword>
<comment type="catalytic activity">
    <reaction evidence="1">
        <text>ATP + protein L-histidine = ADP + protein N-phospho-L-histidine.</text>
        <dbReference type="EC" id="2.7.13.3"/>
    </reaction>
</comment>
<feature type="transmembrane region" description="Helical" evidence="7">
    <location>
        <begin position="94"/>
        <end position="115"/>
    </location>
</feature>
<accession>A0A1R4HGN7</accession>
<dbReference type="Pfam" id="PF12860">
    <property type="entry name" value="PAS_7"/>
    <property type="match status" value="1"/>
</dbReference>
<evidence type="ECO:0000256" key="7">
    <source>
        <dbReference type="PROSITE-ProRule" id="PRU00244"/>
    </source>
</evidence>
<feature type="transmembrane region" description="Helical" evidence="7">
    <location>
        <begin position="200"/>
        <end position="220"/>
    </location>
</feature>
<dbReference type="PANTHER" id="PTHR43047">
    <property type="entry name" value="TWO-COMPONENT HISTIDINE PROTEIN KINASE"/>
    <property type="match status" value="1"/>
</dbReference>
<evidence type="ECO:0000313" key="11">
    <source>
        <dbReference type="Proteomes" id="UP000195667"/>
    </source>
</evidence>